<protein>
    <submittedName>
        <fullName evidence="2">Uncharacterized protein</fullName>
    </submittedName>
</protein>
<feature type="region of interest" description="Disordered" evidence="1">
    <location>
        <begin position="1"/>
        <end position="21"/>
    </location>
</feature>
<reference evidence="2" key="1">
    <citation type="submission" date="2019-10" db="EMBL/GenBank/DDBJ databases">
        <title>Conservation and host-specific expression of non-tandemly repeated heterogenous ribosome RNA gene in arbuscular mycorrhizal fungi.</title>
        <authorList>
            <person name="Maeda T."/>
            <person name="Kobayashi Y."/>
            <person name="Nakagawa T."/>
            <person name="Ezawa T."/>
            <person name="Yamaguchi K."/>
            <person name="Bino T."/>
            <person name="Nishimoto Y."/>
            <person name="Shigenobu S."/>
            <person name="Kawaguchi M."/>
        </authorList>
    </citation>
    <scope>NUCLEOTIDE SEQUENCE</scope>
    <source>
        <strain evidence="2">HR1</strain>
    </source>
</reference>
<dbReference type="EMBL" id="BLAL01000156">
    <property type="protein sequence ID" value="GES85513.1"/>
    <property type="molecule type" value="Genomic_DNA"/>
</dbReference>
<evidence type="ECO:0000313" key="3">
    <source>
        <dbReference type="Proteomes" id="UP000615446"/>
    </source>
</evidence>
<gene>
    <name evidence="2" type="ORF">RCL2_001261800</name>
</gene>
<accession>A0A8H3LHB8</accession>
<evidence type="ECO:0000313" key="2">
    <source>
        <dbReference type="EMBL" id="GES85513.1"/>
    </source>
</evidence>
<dbReference type="Proteomes" id="UP000615446">
    <property type="component" value="Unassembled WGS sequence"/>
</dbReference>
<feature type="compositionally biased region" description="Polar residues" evidence="1">
    <location>
        <begin position="1"/>
        <end position="15"/>
    </location>
</feature>
<dbReference type="AlphaFoldDB" id="A0A8H3LHB8"/>
<comment type="caution">
    <text evidence="2">The sequence shown here is derived from an EMBL/GenBank/DDBJ whole genome shotgun (WGS) entry which is preliminary data.</text>
</comment>
<sequence length="94" mass="10759">MDREQSLTNQTTNATKRAPLNVSYDSLNVSRDFSTSYVINNPSSYVSRVIRRRRNQRRLNSIITNGTLIRIRQLPIQNTGGPSINQFFNGITFP</sequence>
<evidence type="ECO:0000256" key="1">
    <source>
        <dbReference type="SAM" id="MobiDB-lite"/>
    </source>
</evidence>
<organism evidence="2 3">
    <name type="scientific">Rhizophagus clarus</name>
    <dbReference type="NCBI Taxonomy" id="94130"/>
    <lineage>
        <taxon>Eukaryota</taxon>
        <taxon>Fungi</taxon>
        <taxon>Fungi incertae sedis</taxon>
        <taxon>Mucoromycota</taxon>
        <taxon>Glomeromycotina</taxon>
        <taxon>Glomeromycetes</taxon>
        <taxon>Glomerales</taxon>
        <taxon>Glomeraceae</taxon>
        <taxon>Rhizophagus</taxon>
    </lineage>
</organism>
<name>A0A8H3LHB8_9GLOM</name>
<proteinExistence type="predicted"/>